<feature type="binding site" evidence="17">
    <location>
        <position position="261"/>
    </location>
    <ligand>
        <name>Zn(2+)</name>
        <dbReference type="ChEBI" id="CHEBI:29105"/>
    </ligand>
</feature>
<comment type="function">
    <text evidence="17">Catalyzes the conversion of 3-deoxy-D-arabino-heptulosonate 7-phosphate (DAHP) to dehydroquinate (DHQ).</text>
</comment>
<reference evidence="20 21" key="1">
    <citation type="submission" date="2021-06" db="EMBL/GenBank/DDBJ databases">
        <title>Enterococcus alishanensis sp. nov., a novel lactic acid bacterium isolated from fresh coffee beans.</title>
        <authorList>
            <person name="Chen Y.-S."/>
        </authorList>
    </citation>
    <scope>NUCLEOTIDE SEQUENCE [LARGE SCALE GENOMIC DNA]</scope>
    <source>
        <strain evidence="20 21">ALS3</strain>
    </source>
</reference>
<comment type="caution">
    <text evidence="17">Lacks conserved residue(s) required for the propagation of feature annotation.</text>
</comment>
<feature type="binding site" evidence="17">
    <location>
        <position position="150"/>
    </location>
    <ligand>
        <name>NAD(+)</name>
        <dbReference type="ChEBI" id="CHEBI:57540"/>
    </ligand>
</feature>
<comment type="catalytic activity">
    <reaction evidence="1 17">
        <text>7-phospho-2-dehydro-3-deoxy-D-arabino-heptonate = 3-dehydroquinate + phosphate</text>
        <dbReference type="Rhea" id="RHEA:21968"/>
        <dbReference type="ChEBI" id="CHEBI:32364"/>
        <dbReference type="ChEBI" id="CHEBI:43474"/>
        <dbReference type="ChEBI" id="CHEBI:58394"/>
        <dbReference type="EC" id="4.2.3.4"/>
    </reaction>
</comment>
<feature type="binding site" evidence="17">
    <location>
        <begin position="168"/>
        <end position="171"/>
    </location>
    <ligand>
        <name>NAD(+)</name>
        <dbReference type="ChEBI" id="CHEBI:57540"/>
    </ligand>
</feature>
<dbReference type="InterPro" id="IPR056179">
    <property type="entry name" value="DHQS_C"/>
</dbReference>
<comment type="subcellular location">
    <subcellularLocation>
        <location evidence="3 17">Cytoplasm</location>
    </subcellularLocation>
</comment>
<dbReference type="EMBL" id="JAHUZB010000003">
    <property type="protein sequence ID" value="MBV7391026.1"/>
    <property type="molecule type" value="Genomic_DNA"/>
</dbReference>
<evidence type="ECO:0000256" key="10">
    <source>
        <dbReference type="ARBA" id="ARBA00022723"/>
    </source>
</evidence>
<evidence type="ECO:0000256" key="8">
    <source>
        <dbReference type="ARBA" id="ARBA00022490"/>
    </source>
</evidence>
<evidence type="ECO:0000256" key="3">
    <source>
        <dbReference type="ARBA" id="ARBA00004496"/>
    </source>
</evidence>
<evidence type="ECO:0000313" key="20">
    <source>
        <dbReference type="EMBL" id="MBV7391026.1"/>
    </source>
</evidence>
<evidence type="ECO:0000256" key="4">
    <source>
        <dbReference type="ARBA" id="ARBA00004661"/>
    </source>
</evidence>
<evidence type="ECO:0000256" key="9">
    <source>
        <dbReference type="ARBA" id="ARBA00022605"/>
    </source>
</evidence>
<keyword evidence="9 17" id="KW-0028">Amino-acid biosynthesis</keyword>
<comment type="similarity">
    <text evidence="5 17">Belongs to the sugar phosphate cyclases superfamily. Dehydroquinate synthase family.</text>
</comment>
<evidence type="ECO:0000256" key="1">
    <source>
        <dbReference type="ARBA" id="ARBA00001393"/>
    </source>
</evidence>
<dbReference type="GO" id="GO:0003856">
    <property type="term" value="F:3-dehydroquinate synthase activity"/>
    <property type="evidence" value="ECO:0007669"/>
    <property type="project" value="UniProtKB-EC"/>
</dbReference>
<comment type="pathway">
    <text evidence="4 17">Metabolic intermediate biosynthesis; chorismate biosynthesis; chorismate from D-erythrose 4-phosphate and phosphoenolpyruvate: step 2/7.</text>
</comment>
<comment type="cofactor">
    <cofactor evidence="2 17">
        <name>NAD(+)</name>
        <dbReference type="ChEBI" id="CHEBI:57540"/>
    </cofactor>
</comment>
<dbReference type="InterPro" id="IPR016037">
    <property type="entry name" value="DHQ_synth_AroB"/>
</dbReference>
<dbReference type="CDD" id="cd08195">
    <property type="entry name" value="DHQS"/>
    <property type="match status" value="1"/>
</dbReference>
<name>A0ABS6TDP1_9ENTE</name>
<comment type="cofactor">
    <cofactor evidence="17">
        <name>Co(2+)</name>
        <dbReference type="ChEBI" id="CHEBI:48828"/>
    </cofactor>
    <cofactor evidence="17">
        <name>Zn(2+)</name>
        <dbReference type="ChEBI" id="CHEBI:29105"/>
    </cofactor>
    <text evidence="17">Binds 1 divalent metal cation per subunit. Can use either Co(2+) or Zn(2+).</text>
</comment>
<dbReference type="InterPro" id="IPR050071">
    <property type="entry name" value="Dehydroquinate_synthase"/>
</dbReference>
<feature type="binding site" evidence="17">
    <location>
        <begin position="104"/>
        <end position="108"/>
    </location>
    <ligand>
        <name>NAD(+)</name>
        <dbReference type="ChEBI" id="CHEBI:57540"/>
    </ligand>
</feature>
<keyword evidence="8 17" id="KW-0963">Cytoplasm</keyword>
<dbReference type="PANTHER" id="PTHR43622">
    <property type="entry name" value="3-DEHYDROQUINATE SYNTHASE"/>
    <property type="match status" value="1"/>
</dbReference>
<keyword evidence="14 17" id="KW-0057">Aromatic amino acid biosynthesis</keyword>
<dbReference type="Proteomes" id="UP000774130">
    <property type="component" value="Unassembled WGS sequence"/>
</dbReference>
<evidence type="ECO:0000256" key="14">
    <source>
        <dbReference type="ARBA" id="ARBA00023141"/>
    </source>
</evidence>
<proteinExistence type="inferred from homology"/>
<dbReference type="Pfam" id="PF01761">
    <property type="entry name" value="DHQ_synthase"/>
    <property type="match status" value="1"/>
</dbReference>
<accession>A0ABS6TDP1</accession>
<dbReference type="EC" id="4.2.3.4" evidence="6 17"/>
<evidence type="ECO:0000256" key="15">
    <source>
        <dbReference type="ARBA" id="ARBA00023239"/>
    </source>
</evidence>
<feature type="binding site" evidence="17">
    <location>
        <position position="141"/>
    </location>
    <ligand>
        <name>NAD(+)</name>
        <dbReference type="ChEBI" id="CHEBI:57540"/>
    </ligand>
</feature>
<dbReference type="Pfam" id="PF24621">
    <property type="entry name" value="DHQS_C"/>
    <property type="match status" value="1"/>
</dbReference>
<dbReference type="PIRSF" id="PIRSF001455">
    <property type="entry name" value="DHQ_synth"/>
    <property type="match status" value="1"/>
</dbReference>
<dbReference type="NCBIfam" id="TIGR01357">
    <property type="entry name" value="aroB"/>
    <property type="match status" value="1"/>
</dbReference>
<keyword evidence="12 17" id="KW-0862">Zinc</keyword>
<evidence type="ECO:0000313" key="21">
    <source>
        <dbReference type="Proteomes" id="UP000774130"/>
    </source>
</evidence>
<evidence type="ECO:0000259" key="19">
    <source>
        <dbReference type="Pfam" id="PF24621"/>
    </source>
</evidence>
<feature type="binding site" evidence="17">
    <location>
        <position position="244"/>
    </location>
    <ligand>
        <name>Zn(2+)</name>
        <dbReference type="ChEBI" id="CHEBI:29105"/>
    </ligand>
</feature>
<evidence type="ECO:0000256" key="11">
    <source>
        <dbReference type="ARBA" id="ARBA00022741"/>
    </source>
</evidence>
<keyword evidence="21" id="KW-1185">Reference proteome</keyword>
<evidence type="ECO:0000256" key="13">
    <source>
        <dbReference type="ARBA" id="ARBA00023027"/>
    </source>
</evidence>
<evidence type="ECO:0000256" key="17">
    <source>
        <dbReference type="HAMAP-Rule" id="MF_00110"/>
    </source>
</evidence>
<feature type="binding site" evidence="17">
    <location>
        <position position="183"/>
    </location>
    <ligand>
        <name>Zn(2+)</name>
        <dbReference type="ChEBI" id="CHEBI:29105"/>
    </ligand>
</feature>
<evidence type="ECO:0000256" key="6">
    <source>
        <dbReference type="ARBA" id="ARBA00013031"/>
    </source>
</evidence>
<comment type="caution">
    <text evidence="20">The sequence shown here is derived from an EMBL/GenBank/DDBJ whole genome shotgun (WGS) entry which is preliminary data.</text>
</comment>
<keyword evidence="16 17" id="KW-0170">Cobalt</keyword>
<evidence type="ECO:0000259" key="18">
    <source>
        <dbReference type="Pfam" id="PF01761"/>
    </source>
</evidence>
<dbReference type="HAMAP" id="MF_00110">
    <property type="entry name" value="DHQ_synthase"/>
    <property type="match status" value="1"/>
</dbReference>
<evidence type="ECO:0000256" key="12">
    <source>
        <dbReference type="ARBA" id="ARBA00022833"/>
    </source>
</evidence>
<evidence type="ECO:0000256" key="7">
    <source>
        <dbReference type="ARBA" id="ARBA00017684"/>
    </source>
</evidence>
<keyword evidence="13 17" id="KW-0520">NAD</keyword>
<feature type="binding site" evidence="17">
    <location>
        <begin position="128"/>
        <end position="129"/>
    </location>
    <ligand>
        <name>NAD(+)</name>
        <dbReference type="ChEBI" id="CHEBI:57540"/>
    </ligand>
</feature>
<evidence type="ECO:0000256" key="16">
    <source>
        <dbReference type="ARBA" id="ARBA00023285"/>
    </source>
</evidence>
<feature type="domain" description="3-dehydroquinate synthase N-terminal" evidence="18">
    <location>
        <begin position="66"/>
        <end position="177"/>
    </location>
</feature>
<dbReference type="PANTHER" id="PTHR43622:SF7">
    <property type="entry name" value="3-DEHYDROQUINATE SYNTHASE, CHLOROPLASTIC"/>
    <property type="match status" value="1"/>
</dbReference>
<dbReference type="RefSeq" id="WP_218326054.1">
    <property type="nucleotide sequence ID" value="NZ_JAHUZB010000003.1"/>
</dbReference>
<organism evidence="20 21">
    <name type="scientific">Enterococcus alishanensis</name>
    <dbReference type="NCBI Taxonomy" id="1303817"/>
    <lineage>
        <taxon>Bacteria</taxon>
        <taxon>Bacillati</taxon>
        <taxon>Bacillota</taxon>
        <taxon>Bacilli</taxon>
        <taxon>Lactobacillales</taxon>
        <taxon>Enterococcaceae</taxon>
        <taxon>Enterococcus</taxon>
    </lineage>
</organism>
<evidence type="ECO:0000256" key="5">
    <source>
        <dbReference type="ARBA" id="ARBA00005412"/>
    </source>
</evidence>
<keyword evidence="11 17" id="KW-0547">Nucleotide-binding</keyword>
<dbReference type="InterPro" id="IPR030963">
    <property type="entry name" value="DHQ_synth_fam"/>
</dbReference>
<protein>
    <recommendedName>
        <fullName evidence="7 17">3-dehydroquinate synthase</fullName>
        <shortName evidence="17">DHQS</shortName>
        <ecNumber evidence="6 17">4.2.3.4</ecNumber>
    </recommendedName>
</protein>
<gene>
    <name evidence="17 20" type="primary">aroB</name>
    <name evidence="20" type="ORF">KUA55_10055</name>
</gene>
<dbReference type="InterPro" id="IPR030960">
    <property type="entry name" value="DHQS/DOIS_N"/>
</dbReference>
<keyword evidence="15 17" id="KW-0456">Lyase</keyword>
<evidence type="ECO:0000256" key="2">
    <source>
        <dbReference type="ARBA" id="ARBA00001911"/>
    </source>
</evidence>
<feature type="domain" description="3-dehydroquinate synthase C-terminal" evidence="19">
    <location>
        <begin position="180"/>
        <end position="321"/>
    </location>
</feature>
<sequence>MLKIELGSKSYDILLEEDALKKLGAWVAEKWSARKIALISDSNVFPIYGAAVLADLKKHGFEVVHYIIPAGEKSKSLETANQLYDFLTENDFSRSDALIGLGGGVIGDLTGFVASTYMRGLHFIQVPTSLLAQVDSSIGGKTGVNSQKAKNIIGTFAQPDGVLIDPTTLKTLPQNRLAEGMAEVIKCALIQDKNLWQQLRSLSGLNEVLPNSVSIIEKALLVKKKLVEADEFDESERLLLNFGHTIGHGLEASQHYENITHGEAVAIGMVQMTKAAEEKGFSQAGLAEEISQMVKKYQLPASFTPWQSKEIYQAILHDKKVRGKNIQIVIVPEIGKGEIHKILLSDFQSYL</sequence>
<keyword evidence="10 17" id="KW-0479">Metal-binding</keyword>